<comment type="subcellular location">
    <subcellularLocation>
        <location evidence="1">Peroxisome</location>
    </subcellularLocation>
</comment>
<evidence type="ECO:0000256" key="3">
    <source>
        <dbReference type="ARBA" id="ARBA00023140"/>
    </source>
</evidence>
<reference evidence="10" key="3">
    <citation type="submission" date="2015-04" db="UniProtKB">
        <authorList>
            <consortium name="EnsemblPlants"/>
        </authorList>
    </citation>
    <scope>IDENTIFICATION</scope>
    <source>
        <strain evidence="10">cv. Jemalong A17</strain>
    </source>
</reference>
<keyword evidence="11" id="KW-1185">Reference proteome</keyword>
<dbReference type="eggNOG" id="KOG3328">
    <property type="taxonomic scope" value="Eukaryota"/>
</dbReference>
<dbReference type="STRING" id="3880.G7IQD8"/>
<dbReference type="GO" id="GO:0061522">
    <property type="term" value="F:1,4-dihydroxy-2-naphthoyl-CoA thioesterase activity"/>
    <property type="evidence" value="ECO:0000318"/>
    <property type="project" value="GO_Central"/>
</dbReference>
<dbReference type="CDD" id="cd03443">
    <property type="entry name" value="PaaI_thioesterase"/>
    <property type="match status" value="1"/>
</dbReference>
<dbReference type="GO" id="GO:0042372">
    <property type="term" value="P:phylloquinone biosynthetic process"/>
    <property type="evidence" value="ECO:0000318"/>
    <property type="project" value="GO_Central"/>
</dbReference>
<dbReference type="GO" id="GO:0005777">
    <property type="term" value="C:peroxisome"/>
    <property type="evidence" value="ECO:0000318"/>
    <property type="project" value="GO_Central"/>
</dbReference>
<evidence type="ECO:0000259" key="8">
    <source>
        <dbReference type="Pfam" id="PF03061"/>
    </source>
</evidence>
<keyword evidence="2" id="KW-0378">Hydrolase</keyword>
<name>G7IQD8_MEDTR</name>
<comment type="subunit">
    <text evidence="7">Homotetramers.</text>
</comment>
<dbReference type="InterPro" id="IPR029069">
    <property type="entry name" value="HotDog_dom_sf"/>
</dbReference>
<dbReference type="FunFam" id="3.10.129.10:FF:000048">
    <property type="entry name" value="14-dihydroxy-2-naphthoyl-CoA thioesterase 1"/>
    <property type="match status" value="1"/>
</dbReference>
<evidence type="ECO:0000313" key="11">
    <source>
        <dbReference type="Proteomes" id="UP000002051"/>
    </source>
</evidence>
<keyword evidence="3" id="KW-0576">Peroxisome</keyword>
<evidence type="ECO:0000256" key="4">
    <source>
        <dbReference type="ARBA" id="ARBA00060572"/>
    </source>
</evidence>
<comment type="similarity">
    <text evidence="6">Belongs to the 4-hydroxybenzoyl-CoA thioesterase family. DHNA-CoA hydrolase subfamily.</text>
</comment>
<proteinExistence type="inferred from homology"/>
<dbReference type="EnsemblPlants" id="AES65659">
    <property type="protein sequence ID" value="AES65659"/>
    <property type="gene ID" value="MTR_2g045080"/>
</dbReference>
<dbReference type="ExpressionAtlas" id="G7IQD8">
    <property type="expression patterns" value="differential"/>
</dbReference>
<protein>
    <submittedName>
        <fullName evidence="9">Acyl-CoA thioesterase</fullName>
    </submittedName>
</protein>
<gene>
    <name evidence="9" type="ordered locus">MTR_2g045080</name>
</gene>
<dbReference type="InterPro" id="IPR003736">
    <property type="entry name" value="PAAI_dom"/>
</dbReference>
<dbReference type="InterPro" id="IPR006683">
    <property type="entry name" value="Thioestr_dom"/>
</dbReference>
<accession>G7IQD8</accession>
<dbReference type="SUPFAM" id="SSF54637">
    <property type="entry name" value="Thioesterase/thiol ester dehydrase-isomerase"/>
    <property type="match status" value="1"/>
</dbReference>
<evidence type="ECO:0000256" key="6">
    <source>
        <dbReference type="ARBA" id="ARBA00061187"/>
    </source>
</evidence>
<dbReference type="Gene3D" id="3.10.129.10">
    <property type="entry name" value="Hotdog Thioesterase"/>
    <property type="match status" value="1"/>
</dbReference>
<dbReference type="HOGENOM" id="CLU_089876_2_0_1"/>
<dbReference type="NCBIfam" id="TIGR00369">
    <property type="entry name" value="unchar_dom_1"/>
    <property type="match status" value="1"/>
</dbReference>
<dbReference type="PANTHER" id="PTHR43240">
    <property type="entry name" value="1,4-DIHYDROXY-2-NAPHTHOYL-COA THIOESTERASE 1"/>
    <property type="match status" value="1"/>
</dbReference>
<dbReference type="PANTHER" id="PTHR43240:SF5">
    <property type="entry name" value="1,4-DIHYDROXY-2-NAPHTHOYL-COA THIOESTERASE 1"/>
    <property type="match status" value="1"/>
</dbReference>
<dbReference type="AlphaFoldDB" id="G7IQD8"/>
<reference evidence="9 11" key="2">
    <citation type="journal article" date="2014" name="BMC Genomics">
        <title>An improved genome release (version Mt4.0) for the model legume Medicago truncatula.</title>
        <authorList>
            <person name="Tang H."/>
            <person name="Krishnakumar V."/>
            <person name="Bidwell S."/>
            <person name="Rosen B."/>
            <person name="Chan A."/>
            <person name="Zhou S."/>
            <person name="Gentzbittel L."/>
            <person name="Childs K.L."/>
            <person name="Yandell M."/>
            <person name="Gundlach H."/>
            <person name="Mayer K.F."/>
            <person name="Schwartz D.C."/>
            <person name="Town C.D."/>
        </authorList>
    </citation>
    <scope>GENOME REANNOTATION</scope>
    <source>
        <strain evidence="10 11">cv. Jemalong A17</strain>
    </source>
</reference>
<feature type="domain" description="Thioesterase" evidence="8">
    <location>
        <begin position="50"/>
        <end position="111"/>
    </location>
</feature>
<organism evidence="9 11">
    <name type="scientific">Medicago truncatula</name>
    <name type="common">Barrel medic</name>
    <name type="synonym">Medicago tribuloides</name>
    <dbReference type="NCBI Taxonomy" id="3880"/>
    <lineage>
        <taxon>Eukaryota</taxon>
        <taxon>Viridiplantae</taxon>
        <taxon>Streptophyta</taxon>
        <taxon>Embryophyta</taxon>
        <taxon>Tracheophyta</taxon>
        <taxon>Spermatophyta</taxon>
        <taxon>Magnoliopsida</taxon>
        <taxon>eudicotyledons</taxon>
        <taxon>Gunneridae</taxon>
        <taxon>Pentapetalae</taxon>
        <taxon>rosids</taxon>
        <taxon>fabids</taxon>
        <taxon>Fabales</taxon>
        <taxon>Fabaceae</taxon>
        <taxon>Papilionoideae</taxon>
        <taxon>50 kb inversion clade</taxon>
        <taxon>NPAAA clade</taxon>
        <taxon>Hologalegina</taxon>
        <taxon>IRL clade</taxon>
        <taxon>Trifolieae</taxon>
        <taxon>Medicago</taxon>
    </lineage>
</organism>
<evidence type="ECO:0000256" key="7">
    <source>
        <dbReference type="ARBA" id="ARBA00066058"/>
    </source>
</evidence>
<dbReference type="EMBL" id="CM001218">
    <property type="protein sequence ID" value="AES65659.2"/>
    <property type="molecule type" value="Genomic_DNA"/>
</dbReference>
<accession>A0A0C3V2R9</accession>
<dbReference type="Pfam" id="PF03061">
    <property type="entry name" value="4HBT"/>
    <property type="match status" value="1"/>
</dbReference>
<evidence type="ECO:0000256" key="5">
    <source>
        <dbReference type="ARBA" id="ARBA00060586"/>
    </source>
</evidence>
<sequence length="171" mass="18655">MEDHQSSSLKPKAADLDLPLHTFGFEFKDVSSDKVSGHLQVTEKCCQPFSVLHGGVSAVIAEALASIGAHVACGYKRVAGIQLSINHLKSAMLGDLIYAEATPLSVAKTIQESAPLYILLKVWDVKIWKIEPSNSQNRSLIAYSRVTLKSNMPVPDYAKEAANMLKKYAKL</sequence>
<comment type="pathway">
    <text evidence="5">Quinol/quinone metabolism; 1,4-dihydroxy-2-naphthoate biosynthesis; 1,4-dihydroxy-2-naphthoate from chorismate: step 7/7.</text>
</comment>
<evidence type="ECO:0000256" key="1">
    <source>
        <dbReference type="ARBA" id="ARBA00004275"/>
    </source>
</evidence>
<reference evidence="9 11" key="1">
    <citation type="journal article" date="2011" name="Nature">
        <title>The Medicago genome provides insight into the evolution of rhizobial symbioses.</title>
        <authorList>
            <person name="Young N.D."/>
            <person name="Debelle F."/>
            <person name="Oldroyd G.E."/>
            <person name="Geurts R."/>
            <person name="Cannon S.B."/>
            <person name="Udvardi M.K."/>
            <person name="Benedito V.A."/>
            <person name="Mayer K.F."/>
            <person name="Gouzy J."/>
            <person name="Schoof H."/>
            <person name="Van de Peer Y."/>
            <person name="Proost S."/>
            <person name="Cook D.R."/>
            <person name="Meyers B.C."/>
            <person name="Spannagl M."/>
            <person name="Cheung F."/>
            <person name="De Mita S."/>
            <person name="Krishnakumar V."/>
            <person name="Gundlach H."/>
            <person name="Zhou S."/>
            <person name="Mudge J."/>
            <person name="Bharti A.K."/>
            <person name="Murray J.D."/>
            <person name="Naoumkina M.A."/>
            <person name="Rosen B."/>
            <person name="Silverstein K.A."/>
            <person name="Tang H."/>
            <person name="Rombauts S."/>
            <person name="Zhao P.X."/>
            <person name="Zhou P."/>
            <person name="Barbe V."/>
            <person name="Bardou P."/>
            <person name="Bechner M."/>
            <person name="Bellec A."/>
            <person name="Berger A."/>
            <person name="Berges H."/>
            <person name="Bidwell S."/>
            <person name="Bisseling T."/>
            <person name="Choisne N."/>
            <person name="Couloux A."/>
            <person name="Denny R."/>
            <person name="Deshpande S."/>
            <person name="Dai X."/>
            <person name="Doyle J.J."/>
            <person name="Dudez A.M."/>
            <person name="Farmer A.D."/>
            <person name="Fouteau S."/>
            <person name="Franken C."/>
            <person name="Gibelin C."/>
            <person name="Gish J."/>
            <person name="Goldstein S."/>
            <person name="Gonzalez A.J."/>
            <person name="Green P.J."/>
            <person name="Hallab A."/>
            <person name="Hartog M."/>
            <person name="Hua A."/>
            <person name="Humphray S.J."/>
            <person name="Jeong D.H."/>
            <person name="Jing Y."/>
            <person name="Jocker A."/>
            <person name="Kenton S.M."/>
            <person name="Kim D.J."/>
            <person name="Klee K."/>
            <person name="Lai H."/>
            <person name="Lang C."/>
            <person name="Lin S."/>
            <person name="Macmil S.L."/>
            <person name="Magdelenat G."/>
            <person name="Matthews L."/>
            <person name="McCorrison J."/>
            <person name="Monaghan E.L."/>
            <person name="Mun J.H."/>
            <person name="Najar F.Z."/>
            <person name="Nicholson C."/>
            <person name="Noirot C."/>
            <person name="O'Bleness M."/>
            <person name="Paule C.R."/>
            <person name="Poulain J."/>
            <person name="Prion F."/>
            <person name="Qin B."/>
            <person name="Qu C."/>
            <person name="Retzel E.F."/>
            <person name="Riddle C."/>
            <person name="Sallet E."/>
            <person name="Samain S."/>
            <person name="Samson N."/>
            <person name="Sanders I."/>
            <person name="Saurat O."/>
            <person name="Scarpelli C."/>
            <person name="Schiex T."/>
            <person name="Segurens B."/>
            <person name="Severin A.J."/>
            <person name="Sherrier D.J."/>
            <person name="Shi R."/>
            <person name="Sims S."/>
            <person name="Singer S.R."/>
            <person name="Sinharoy S."/>
            <person name="Sterck L."/>
            <person name="Viollet A."/>
            <person name="Wang B.B."/>
            <person name="Wang K."/>
            <person name="Wang M."/>
            <person name="Wang X."/>
            <person name="Warfsmann J."/>
            <person name="Weissenbach J."/>
            <person name="White D.D."/>
            <person name="White J.D."/>
            <person name="Wiley G.B."/>
            <person name="Wincker P."/>
            <person name="Xing Y."/>
            <person name="Yang L."/>
            <person name="Yao Z."/>
            <person name="Ying F."/>
            <person name="Zhai J."/>
            <person name="Zhou L."/>
            <person name="Zuber A."/>
            <person name="Denarie J."/>
            <person name="Dixon R.A."/>
            <person name="May G.D."/>
            <person name="Schwartz D.C."/>
            <person name="Rogers J."/>
            <person name="Quetier F."/>
            <person name="Town C.D."/>
            <person name="Roe B.A."/>
        </authorList>
    </citation>
    <scope>NUCLEOTIDE SEQUENCE [LARGE SCALE GENOMIC DNA]</scope>
    <source>
        <strain evidence="9">A17</strain>
        <strain evidence="10 11">cv. Jemalong A17</strain>
    </source>
</reference>
<evidence type="ECO:0000256" key="2">
    <source>
        <dbReference type="ARBA" id="ARBA00022801"/>
    </source>
</evidence>
<dbReference type="PaxDb" id="3880-AES65659"/>
<evidence type="ECO:0000313" key="10">
    <source>
        <dbReference type="EnsemblPlants" id="AES65659"/>
    </source>
</evidence>
<evidence type="ECO:0000313" key="9">
    <source>
        <dbReference type="EMBL" id="AES65659.2"/>
    </source>
</evidence>
<comment type="pathway">
    <text evidence="4">Cofactor biosynthesis; phylloquinone biosynthesis.</text>
</comment>
<dbReference type="Proteomes" id="UP000002051">
    <property type="component" value="Chromosome 2"/>
</dbReference>